<accession>A0A450SCF2</accession>
<sequence length="500" mass="56470">MNSRLAGWPALEGLPEADVELKCQIGVWSKAPGAASDYRWIARTPGFVGDNRFIDNFYISDAPGKIEDAVLWKQADGYFHAVHLYSSPNRDSANRGNIIERVFVQCPAGVLPAVAVALLLLPEIARLGPELYQGHLENIDWRYKEKFIELSEDAGPSFHLGHAALLNAITRGMETVRNCRFDLKTHLGPFYAALLSGQQPCFLPDCANHHSLSPEMLAALLLPFPREITDKLSFAPDIPEGHVNLEKLFRNWNILPGRFAPPSSNLSAIEEEEWEAGKRLALSILHNDPEQLRKKDTQPVPRSEAPVEKPWINPIASMPIPDLPPDAGWLPRLLYEFAQDPQWRWLTDEHVGSAHSNDYALSPGTSFEFERTGVVDAENRWKPDVISRHPDDYYGNLQGIDTWLLNTIDYLRANAPILIDEKQWMVKLDILRSALMTLFPNTKYRIPLESKRIPSDYVASLLNTRRNSFQGDDPVESSTTPSNFSHSLGFSTSIHEEYYR</sequence>
<dbReference type="AlphaFoldDB" id="A0A450SCF2"/>
<protein>
    <submittedName>
        <fullName evidence="1">Uncharacterized protein</fullName>
    </submittedName>
</protein>
<name>A0A450SCF2_9GAMM</name>
<gene>
    <name evidence="1" type="ORF">BECKDK2373C_GA0170839_102723</name>
</gene>
<organism evidence="1">
    <name type="scientific">Candidatus Kentrum sp. DK</name>
    <dbReference type="NCBI Taxonomy" id="2126562"/>
    <lineage>
        <taxon>Bacteria</taxon>
        <taxon>Pseudomonadati</taxon>
        <taxon>Pseudomonadota</taxon>
        <taxon>Gammaproteobacteria</taxon>
        <taxon>Candidatus Kentrum</taxon>
    </lineage>
</organism>
<proteinExistence type="predicted"/>
<evidence type="ECO:0000313" key="1">
    <source>
        <dbReference type="EMBL" id="VFJ49980.1"/>
    </source>
</evidence>
<reference evidence="1" key="1">
    <citation type="submission" date="2019-02" db="EMBL/GenBank/DDBJ databases">
        <authorList>
            <person name="Gruber-Vodicka R. H."/>
            <person name="Seah K. B. B."/>
        </authorList>
    </citation>
    <scope>NUCLEOTIDE SEQUENCE</scope>
    <source>
        <strain evidence="1">BECK_DK161</strain>
    </source>
</reference>
<dbReference type="EMBL" id="CAADEY010000027">
    <property type="protein sequence ID" value="VFJ49980.1"/>
    <property type="molecule type" value="Genomic_DNA"/>
</dbReference>